<feature type="domain" description="Alpha-D-phosphohexomutase alpha/beta/alpha" evidence="8">
    <location>
        <begin position="168"/>
        <end position="263"/>
    </location>
</feature>
<evidence type="ECO:0000256" key="3">
    <source>
        <dbReference type="ARBA" id="ARBA00022553"/>
    </source>
</evidence>
<dbReference type="InterPro" id="IPR016055">
    <property type="entry name" value="A-D-PHexomutase_a/b/a-I/II/III"/>
</dbReference>
<feature type="domain" description="Alpha-D-phosphohexomutase alpha/beta/alpha" evidence="7">
    <location>
        <begin position="12"/>
        <end position="131"/>
    </location>
</feature>
<comment type="cofactor">
    <cofactor evidence="1">
        <name>Mg(2+)</name>
        <dbReference type="ChEBI" id="CHEBI:18420"/>
    </cofactor>
</comment>
<evidence type="ECO:0008006" key="11">
    <source>
        <dbReference type="Google" id="ProtNLM"/>
    </source>
</evidence>
<evidence type="ECO:0000256" key="5">
    <source>
        <dbReference type="ARBA" id="ARBA00022842"/>
    </source>
</evidence>
<sequence>MSNIDSAALAERLFHAYDIRIDAGLLDYDHARRLFDAIAVYARTILKVDSVLLCRDARLSGNSLLQQGIEHFSCLGFSVHTELNPVSTCQFYFSCSRLGSILGIMIGASHNPGRYTGQKLVGPYCIPIAQDIGPAGGLTQIRQLFIQGTALDLASKRGDILCIEDRTAYVQACLSWAGVEKGSLHGLRVVLDFLSGTAAAEVLLGLQEAGVHFVARNVVPDGNFPSGPPNPILEQSIKPTVAYLKEHPSYDFCFCFDGDGDRVDTIAHGLVNVEPSLVLAFLAPGFKRFHPDSASTAFGFDPKANPLLVNSIKAYGAKPQLIPNGHSKIKELLVKRNAQGMVAAVEESAHYYITLAYEGRIVATESTLLIILLFLKTWREEKQRFLDLLDLQNSVERKREWGYTYANDSNRAKALSRVEKAFLSQGFESVNTQADGTLLGSSLLRIGAAGESPVWACISQRSSESEEGVARWSVVASDAGLLAQCVDTIDTIAAQDAIGSYQG</sequence>
<dbReference type="InterPro" id="IPR005841">
    <property type="entry name" value="Alpha-D-phosphohexomutase_SF"/>
</dbReference>
<dbReference type="EMBL" id="CP094929">
    <property type="protein sequence ID" value="UOM51532.1"/>
    <property type="molecule type" value="Genomic_DNA"/>
</dbReference>
<evidence type="ECO:0000313" key="10">
    <source>
        <dbReference type="Proteomes" id="UP000829708"/>
    </source>
</evidence>
<name>A0ABY4DCH6_9SPIR</name>
<keyword evidence="3" id="KW-0597">Phosphoprotein</keyword>
<proteinExistence type="inferred from homology"/>
<comment type="similarity">
    <text evidence="2">Belongs to the phosphohexose mutase family.</text>
</comment>
<evidence type="ECO:0000256" key="2">
    <source>
        <dbReference type="ARBA" id="ARBA00010231"/>
    </source>
</evidence>
<dbReference type="PRINTS" id="PR00509">
    <property type="entry name" value="PGMPMM"/>
</dbReference>
<evidence type="ECO:0000256" key="4">
    <source>
        <dbReference type="ARBA" id="ARBA00022723"/>
    </source>
</evidence>
<evidence type="ECO:0000313" key="9">
    <source>
        <dbReference type="EMBL" id="UOM51532.1"/>
    </source>
</evidence>
<dbReference type="Pfam" id="PF02878">
    <property type="entry name" value="PGM_PMM_I"/>
    <property type="match status" value="1"/>
</dbReference>
<dbReference type="Pfam" id="PF02879">
    <property type="entry name" value="PGM_PMM_II"/>
    <property type="match status" value="1"/>
</dbReference>
<keyword evidence="6" id="KW-0413">Isomerase</keyword>
<accession>A0ABY4DCH6</accession>
<dbReference type="InterPro" id="IPR005845">
    <property type="entry name" value="A-D-PHexomutase_a/b/a-II"/>
</dbReference>
<dbReference type="Gene3D" id="3.40.120.10">
    <property type="entry name" value="Alpha-D-Glucose-1,6-Bisphosphate, subunit A, domain 3"/>
    <property type="match status" value="3"/>
</dbReference>
<dbReference type="SUPFAM" id="SSF53738">
    <property type="entry name" value="Phosphoglucomutase, first 3 domains"/>
    <property type="match status" value="2"/>
</dbReference>
<dbReference type="InterPro" id="IPR005844">
    <property type="entry name" value="A-D-PHexomutase_a/b/a-I"/>
</dbReference>
<dbReference type="RefSeq" id="WP_244772959.1">
    <property type="nucleotide sequence ID" value="NZ_CP094929.1"/>
</dbReference>
<keyword evidence="10" id="KW-1185">Reference proteome</keyword>
<keyword evidence="4" id="KW-0479">Metal-binding</keyword>
<keyword evidence="5" id="KW-0460">Magnesium</keyword>
<dbReference type="PANTHER" id="PTHR43771:SF2">
    <property type="entry name" value="PHOSPHOMANNOMUTASE_PHOSPHOGLUCOMUTASE"/>
    <property type="match status" value="1"/>
</dbReference>
<evidence type="ECO:0000256" key="6">
    <source>
        <dbReference type="ARBA" id="ARBA00023235"/>
    </source>
</evidence>
<evidence type="ECO:0000259" key="7">
    <source>
        <dbReference type="Pfam" id="PF02878"/>
    </source>
</evidence>
<evidence type="ECO:0000256" key="1">
    <source>
        <dbReference type="ARBA" id="ARBA00001946"/>
    </source>
</evidence>
<reference evidence="10" key="1">
    <citation type="journal article" date="2024" name="J Bioinform Genom">
        <title>Complete genome sequence of the type strain bacterium Sphaerochaeta associata GLS2t (VKM B-2742)t.</title>
        <authorList>
            <person name="Troshina O.Y."/>
            <person name="Tepeeva A.N."/>
            <person name="Arzamasceva V.O."/>
            <person name="Whitman W.B."/>
            <person name="Varghese N."/>
            <person name="Shapiro N."/>
            <person name="Woyke T."/>
            <person name="Kripides N.C."/>
            <person name="Vasilenko O.V."/>
        </authorList>
    </citation>
    <scope>NUCLEOTIDE SEQUENCE [LARGE SCALE GENOMIC DNA]</scope>
    <source>
        <strain evidence="10">GLS2T</strain>
    </source>
</reference>
<gene>
    <name evidence="9" type="ORF">MUG09_01935</name>
</gene>
<dbReference type="Proteomes" id="UP000829708">
    <property type="component" value="Chromosome"/>
</dbReference>
<protein>
    <recommendedName>
        <fullName evidence="11">Phosphomannomutase</fullName>
    </recommendedName>
</protein>
<dbReference type="PANTHER" id="PTHR43771">
    <property type="entry name" value="PHOSPHOMANNOMUTASE"/>
    <property type="match status" value="1"/>
</dbReference>
<organism evidence="9 10">
    <name type="scientific">Sphaerochaeta associata</name>
    <dbReference type="NCBI Taxonomy" id="1129264"/>
    <lineage>
        <taxon>Bacteria</taxon>
        <taxon>Pseudomonadati</taxon>
        <taxon>Spirochaetota</taxon>
        <taxon>Spirochaetia</taxon>
        <taxon>Spirochaetales</taxon>
        <taxon>Sphaerochaetaceae</taxon>
        <taxon>Sphaerochaeta</taxon>
    </lineage>
</organism>
<evidence type="ECO:0000259" key="8">
    <source>
        <dbReference type="Pfam" id="PF02879"/>
    </source>
</evidence>